<dbReference type="InterPro" id="IPR001789">
    <property type="entry name" value="Sig_transdc_resp-reg_receiver"/>
</dbReference>
<gene>
    <name evidence="4" type="ORF">ACFOUY_04350</name>
</gene>
<organism evidence="4 5">
    <name type="scientific">Pedobacter jamesrossensis</name>
    <dbReference type="NCBI Taxonomy" id="1908238"/>
    <lineage>
        <taxon>Bacteria</taxon>
        <taxon>Pseudomonadati</taxon>
        <taxon>Bacteroidota</taxon>
        <taxon>Sphingobacteriia</taxon>
        <taxon>Sphingobacteriales</taxon>
        <taxon>Sphingobacteriaceae</taxon>
        <taxon>Pedobacter</taxon>
    </lineage>
</organism>
<comment type="caution">
    <text evidence="4">The sequence shown here is derived from an EMBL/GenBank/DDBJ whole genome shotgun (WGS) entry which is preliminary data.</text>
</comment>
<dbReference type="Gene3D" id="2.40.50.1020">
    <property type="entry name" value="LytTr DNA-binding domain"/>
    <property type="match status" value="1"/>
</dbReference>
<evidence type="ECO:0000313" key="4">
    <source>
        <dbReference type="EMBL" id="MFC4195916.1"/>
    </source>
</evidence>
<keyword evidence="5" id="KW-1185">Reference proteome</keyword>
<keyword evidence="1" id="KW-0597">Phosphoprotein</keyword>
<feature type="domain" description="HTH LytTR-type" evidence="3">
    <location>
        <begin position="133"/>
        <end position="204"/>
    </location>
</feature>
<dbReference type="Pfam" id="PF00072">
    <property type="entry name" value="Response_reg"/>
    <property type="match status" value="1"/>
</dbReference>
<dbReference type="SUPFAM" id="SSF52172">
    <property type="entry name" value="CheY-like"/>
    <property type="match status" value="1"/>
</dbReference>
<sequence>MRCYIIDDERFSIENLESYIEKFSDLELVGFNTNPVIAIEEISTYKNLQLIFLDINMPELSGLDVADLISKDIGIIFITGYSEHAHNAFEKGAIDFLYKPISFVRFSKAVLKAQKYLSELQVLPIKEADWLFVDVVGEGKLIKIDISEIIYFEAQNMTLCIQTKNEKEYAFVRLKDAIESLPKEIFCQIHRSFVVNVNHIREIRGNQVTMSNNSIIPFGKLYKEKFLDNIRHKMFINYRR</sequence>
<dbReference type="Gene3D" id="3.40.50.2300">
    <property type="match status" value="1"/>
</dbReference>
<accession>A0ABV8NI99</accession>
<reference evidence="5" key="1">
    <citation type="journal article" date="2019" name="Int. J. Syst. Evol. Microbiol.">
        <title>The Global Catalogue of Microorganisms (GCM) 10K type strain sequencing project: providing services to taxonomists for standard genome sequencing and annotation.</title>
        <authorList>
            <consortium name="The Broad Institute Genomics Platform"/>
            <consortium name="The Broad Institute Genome Sequencing Center for Infectious Disease"/>
            <person name="Wu L."/>
            <person name="Ma J."/>
        </authorList>
    </citation>
    <scope>NUCLEOTIDE SEQUENCE [LARGE SCALE GENOMIC DNA]</scope>
    <source>
        <strain evidence="5">CCM 8689</strain>
    </source>
</reference>
<dbReference type="Proteomes" id="UP001595792">
    <property type="component" value="Unassembled WGS sequence"/>
</dbReference>
<feature type="modified residue" description="4-aspartylphosphate" evidence="1">
    <location>
        <position position="54"/>
    </location>
</feature>
<protein>
    <submittedName>
        <fullName evidence="4">LytR/AlgR family response regulator transcription factor</fullName>
    </submittedName>
</protein>
<proteinExistence type="predicted"/>
<dbReference type="InterPro" id="IPR007492">
    <property type="entry name" value="LytTR_DNA-bd_dom"/>
</dbReference>
<name>A0ABV8NI99_9SPHI</name>
<evidence type="ECO:0000256" key="1">
    <source>
        <dbReference type="PROSITE-ProRule" id="PRU00169"/>
    </source>
</evidence>
<dbReference type="InterPro" id="IPR046947">
    <property type="entry name" value="LytR-like"/>
</dbReference>
<dbReference type="SMART" id="SM00850">
    <property type="entry name" value="LytTR"/>
    <property type="match status" value="1"/>
</dbReference>
<dbReference type="PROSITE" id="PS50930">
    <property type="entry name" value="HTH_LYTTR"/>
    <property type="match status" value="1"/>
</dbReference>
<dbReference type="SMART" id="SM00448">
    <property type="entry name" value="REC"/>
    <property type="match status" value="1"/>
</dbReference>
<dbReference type="EMBL" id="JBHSBY010000026">
    <property type="protein sequence ID" value="MFC4195916.1"/>
    <property type="molecule type" value="Genomic_DNA"/>
</dbReference>
<dbReference type="PANTHER" id="PTHR37299">
    <property type="entry name" value="TRANSCRIPTIONAL REGULATOR-RELATED"/>
    <property type="match status" value="1"/>
</dbReference>
<evidence type="ECO:0000313" key="5">
    <source>
        <dbReference type="Proteomes" id="UP001595792"/>
    </source>
</evidence>
<dbReference type="PANTHER" id="PTHR37299:SF1">
    <property type="entry name" value="STAGE 0 SPORULATION PROTEIN A HOMOLOG"/>
    <property type="match status" value="1"/>
</dbReference>
<dbReference type="Pfam" id="PF04397">
    <property type="entry name" value="LytTR"/>
    <property type="match status" value="1"/>
</dbReference>
<evidence type="ECO:0000259" key="2">
    <source>
        <dbReference type="PROSITE" id="PS50110"/>
    </source>
</evidence>
<evidence type="ECO:0000259" key="3">
    <source>
        <dbReference type="PROSITE" id="PS50930"/>
    </source>
</evidence>
<dbReference type="RefSeq" id="WP_378959234.1">
    <property type="nucleotide sequence ID" value="NZ_JBHRXC010000016.1"/>
</dbReference>
<dbReference type="PROSITE" id="PS50110">
    <property type="entry name" value="RESPONSE_REGULATORY"/>
    <property type="match status" value="1"/>
</dbReference>
<feature type="domain" description="Response regulatory" evidence="2">
    <location>
        <begin position="2"/>
        <end position="114"/>
    </location>
</feature>
<dbReference type="InterPro" id="IPR011006">
    <property type="entry name" value="CheY-like_superfamily"/>
</dbReference>